<dbReference type="EMBL" id="ML996693">
    <property type="protein sequence ID" value="KAF2401541.1"/>
    <property type="molecule type" value="Genomic_DNA"/>
</dbReference>
<dbReference type="OrthoDB" id="539398at2759"/>
<accession>A0A6G1I050</accession>
<dbReference type="AlphaFoldDB" id="A0A6G1I050"/>
<gene>
    <name evidence="1" type="ORF">EJ06DRAFT_581649</name>
</gene>
<evidence type="ECO:0000313" key="1">
    <source>
        <dbReference type="EMBL" id="KAF2401541.1"/>
    </source>
</evidence>
<protein>
    <submittedName>
        <fullName evidence="1">Uncharacterized protein</fullName>
    </submittedName>
</protein>
<keyword evidence="2" id="KW-1185">Reference proteome</keyword>
<name>A0A6G1I050_9PEZI</name>
<proteinExistence type="predicted"/>
<sequence>MFCSFGPAPRIMRLFCTGRVVEKGAPGWAAAMALFRTEKQAGDEEAVLWPSGKRAEGEWQSDAIARASRAVIYLDVFKVQTSCGYGVPLLAPSGVGESEDPSDPTGGMMKMEAKGDGGLWVDRDVLPGWGAKKTESSLRGYWVDNNLRSLDGLPGLRAAGAGGWRVSVGGGWVGAAVVWVLVVTSRIFGVDVVGLTVGVLLQWVEGVRGLVS</sequence>
<dbReference type="PANTHER" id="PTHR39336:SF1">
    <property type="entry name" value="PYRIDOXAMINE PHOSPHATE OXIDASE FAMILY PROTEIN (AFU_ORTHOLOGUE AFUA_6G11440)"/>
    <property type="match status" value="1"/>
</dbReference>
<reference evidence="1" key="1">
    <citation type="journal article" date="2020" name="Stud. Mycol.">
        <title>101 Dothideomycetes genomes: a test case for predicting lifestyles and emergence of pathogens.</title>
        <authorList>
            <person name="Haridas S."/>
            <person name="Albert R."/>
            <person name="Binder M."/>
            <person name="Bloem J."/>
            <person name="Labutti K."/>
            <person name="Salamov A."/>
            <person name="Andreopoulos B."/>
            <person name="Baker S."/>
            <person name="Barry K."/>
            <person name="Bills G."/>
            <person name="Bluhm B."/>
            <person name="Cannon C."/>
            <person name="Castanera R."/>
            <person name="Culley D."/>
            <person name="Daum C."/>
            <person name="Ezra D."/>
            <person name="Gonzalez J."/>
            <person name="Henrissat B."/>
            <person name="Kuo A."/>
            <person name="Liang C."/>
            <person name="Lipzen A."/>
            <person name="Lutzoni F."/>
            <person name="Magnuson J."/>
            <person name="Mondo S."/>
            <person name="Nolan M."/>
            <person name="Ohm R."/>
            <person name="Pangilinan J."/>
            <person name="Park H.-J."/>
            <person name="Ramirez L."/>
            <person name="Alfaro M."/>
            <person name="Sun H."/>
            <person name="Tritt A."/>
            <person name="Yoshinaga Y."/>
            <person name="Zwiers L.-H."/>
            <person name="Turgeon B."/>
            <person name="Goodwin S."/>
            <person name="Spatafora J."/>
            <person name="Crous P."/>
            <person name="Grigoriev I."/>
        </authorList>
    </citation>
    <scope>NUCLEOTIDE SEQUENCE</scope>
    <source>
        <strain evidence="1">CBS 262.69</strain>
    </source>
</reference>
<organism evidence="1 2">
    <name type="scientific">Trichodelitschia bisporula</name>
    <dbReference type="NCBI Taxonomy" id="703511"/>
    <lineage>
        <taxon>Eukaryota</taxon>
        <taxon>Fungi</taxon>
        <taxon>Dikarya</taxon>
        <taxon>Ascomycota</taxon>
        <taxon>Pezizomycotina</taxon>
        <taxon>Dothideomycetes</taxon>
        <taxon>Dothideomycetes incertae sedis</taxon>
        <taxon>Phaeotrichales</taxon>
        <taxon>Phaeotrichaceae</taxon>
        <taxon>Trichodelitschia</taxon>
    </lineage>
</organism>
<dbReference type="Proteomes" id="UP000799640">
    <property type="component" value="Unassembled WGS sequence"/>
</dbReference>
<dbReference type="PANTHER" id="PTHR39336">
    <property type="entry name" value="PYRIDOXAMINE PHOSPHATE OXIDASE FAMILY PROTEIN (AFU_ORTHOLOGUE AFUA_6G11440)"/>
    <property type="match status" value="1"/>
</dbReference>
<evidence type="ECO:0000313" key="2">
    <source>
        <dbReference type="Proteomes" id="UP000799640"/>
    </source>
</evidence>